<comment type="caution">
    <text evidence="4">The sequence shown here is derived from an EMBL/GenBank/DDBJ whole genome shotgun (WGS) entry which is preliminary data.</text>
</comment>
<reference evidence="4" key="1">
    <citation type="submission" date="2021-01" db="EMBL/GenBank/DDBJ databases">
        <authorList>
            <consortium name="Genoscope - CEA"/>
            <person name="William W."/>
        </authorList>
    </citation>
    <scope>NUCLEOTIDE SEQUENCE</scope>
</reference>
<feature type="coiled-coil region" evidence="1">
    <location>
        <begin position="411"/>
        <end position="445"/>
    </location>
</feature>
<keyword evidence="2" id="KW-1133">Transmembrane helix</keyword>
<evidence type="ECO:0000259" key="3">
    <source>
        <dbReference type="SMART" id="SM01190"/>
    </source>
</evidence>
<sequence>MYLNHNYNILLFYVEKVKLENQLLSPNQHLNKQKIMQDQYSHSKRQIQLVTKRQFNILRFLDKHLNIIDLSDNPHKILNLCNSEIRQIKKETEKKLQQSIDVDTVKQLKLNIYEKTCSIMIKIEQYLHLYLLQFQDGNMIYSLKIQIKNPEKGQQEVQDIQYILIIVHLYLETIKIINYYYYYYKIEQQSNEQNIIQNLLFQFINIIIKNNYVLLSFLIQLKILIYLHLAIILWIDSIKQSKIKLLLQFISKIKKKIIQNNRRKWNNYKEDKIDRLLKQFEFQQKQHTRKKEQVYNLLHQNSKYHLDNNNVSKILCLKIHLFMVIMIQHHHFILLHQVQLNKYILQIINQQDQESIIIEYSYDINQQFHYVMEESGEISICFEVDDYSDITTFNLFYESGAEIYDQDLLAKKQHVLNLNETLETMEQLQQDISREQLLIVDRENKRKYSFTDIQTKIIGFAGITFGLLIIVATCQVIYVRRFVVYKKLA</sequence>
<feature type="transmembrane region" description="Helical" evidence="2">
    <location>
        <begin position="212"/>
        <end position="235"/>
    </location>
</feature>
<dbReference type="SMART" id="SM01190">
    <property type="entry name" value="EMP24_GP25L"/>
    <property type="match status" value="1"/>
</dbReference>
<gene>
    <name evidence="4" type="ORF">PPRIM_AZ9-3.1.T0310135</name>
</gene>
<keyword evidence="1" id="KW-0175">Coiled coil</keyword>
<accession>A0A8S1L6F3</accession>
<keyword evidence="2" id="KW-0472">Membrane</keyword>
<protein>
    <recommendedName>
        <fullName evidence="3">GOLD domain-containing protein</fullName>
    </recommendedName>
</protein>
<dbReference type="AlphaFoldDB" id="A0A8S1L6F3"/>
<dbReference type="InterPro" id="IPR009038">
    <property type="entry name" value="GOLD_dom"/>
</dbReference>
<evidence type="ECO:0000313" key="5">
    <source>
        <dbReference type="Proteomes" id="UP000688137"/>
    </source>
</evidence>
<dbReference type="Pfam" id="PF01105">
    <property type="entry name" value="EMP24_GP25L"/>
    <property type="match status" value="1"/>
</dbReference>
<keyword evidence="5" id="KW-1185">Reference proteome</keyword>
<feature type="domain" description="GOLD" evidence="3">
    <location>
        <begin position="316"/>
        <end position="484"/>
    </location>
</feature>
<dbReference type="EMBL" id="CAJJDM010000030">
    <property type="protein sequence ID" value="CAD8061093.1"/>
    <property type="molecule type" value="Genomic_DNA"/>
</dbReference>
<feature type="transmembrane region" description="Helical" evidence="2">
    <location>
        <begin position="457"/>
        <end position="478"/>
    </location>
</feature>
<evidence type="ECO:0000256" key="1">
    <source>
        <dbReference type="SAM" id="Coils"/>
    </source>
</evidence>
<dbReference type="Proteomes" id="UP000688137">
    <property type="component" value="Unassembled WGS sequence"/>
</dbReference>
<proteinExistence type="predicted"/>
<evidence type="ECO:0000256" key="2">
    <source>
        <dbReference type="SAM" id="Phobius"/>
    </source>
</evidence>
<organism evidence="4 5">
    <name type="scientific">Paramecium primaurelia</name>
    <dbReference type="NCBI Taxonomy" id="5886"/>
    <lineage>
        <taxon>Eukaryota</taxon>
        <taxon>Sar</taxon>
        <taxon>Alveolata</taxon>
        <taxon>Ciliophora</taxon>
        <taxon>Intramacronucleata</taxon>
        <taxon>Oligohymenophorea</taxon>
        <taxon>Peniculida</taxon>
        <taxon>Parameciidae</taxon>
        <taxon>Paramecium</taxon>
    </lineage>
</organism>
<keyword evidence="2" id="KW-0812">Transmembrane</keyword>
<evidence type="ECO:0000313" key="4">
    <source>
        <dbReference type="EMBL" id="CAD8061093.1"/>
    </source>
</evidence>
<name>A0A8S1L6F3_PARPR</name>